<protein>
    <recommendedName>
        <fullName evidence="2">SseB protein N-terminal domain-containing protein</fullName>
    </recommendedName>
</protein>
<organism evidence="3 4">
    <name type="scientific">Falsarthrobacter nasiphocae</name>
    <dbReference type="NCBI Taxonomy" id="189863"/>
    <lineage>
        <taxon>Bacteria</taxon>
        <taxon>Bacillati</taxon>
        <taxon>Actinomycetota</taxon>
        <taxon>Actinomycetes</taxon>
        <taxon>Micrococcales</taxon>
        <taxon>Micrococcaceae</taxon>
        <taxon>Falsarthrobacter</taxon>
    </lineage>
</organism>
<dbReference type="AlphaFoldDB" id="A0AAE4C6K9"/>
<evidence type="ECO:0000259" key="2">
    <source>
        <dbReference type="Pfam" id="PF07179"/>
    </source>
</evidence>
<dbReference type="Pfam" id="PF07179">
    <property type="entry name" value="SseB"/>
    <property type="match status" value="1"/>
</dbReference>
<name>A0AAE4C6K9_9MICC</name>
<evidence type="ECO:0000313" key="4">
    <source>
        <dbReference type="Proteomes" id="UP001247307"/>
    </source>
</evidence>
<dbReference type="RefSeq" id="WP_309852103.1">
    <property type="nucleotide sequence ID" value="NZ_BAAAIU010000043.1"/>
</dbReference>
<proteinExistence type="predicted"/>
<keyword evidence="4" id="KW-1185">Reference proteome</keyword>
<sequence>MTGAERPGGEEARSLPGHIAAALERQKNRIAGGENVADTAGQPWAGRSFEHSRPLDPEDDGRADPAFASVLARWSAGEAEETEVARALPGVRLFVAVRADHAPDPGAQSSHPHDDAAAGDKAADMSICSLVAPDGRRALPVFTDSAFVAQWASDARPVPFDARRLALSCVQDGAALLVIDPGQDDGQFVLRRPAVWALAKGEEWTPAFDSADVSDALAACAAQFPEVAAIRPARGAGVDSTGPRGTRRGGGAGPELQCQVFVHSGLTAEAVARLMERVSQEIARSSIVAEKADSLSLRVLNAGPAA</sequence>
<dbReference type="EMBL" id="JAVDUI010000001">
    <property type="protein sequence ID" value="MDR6892688.1"/>
    <property type="molecule type" value="Genomic_DNA"/>
</dbReference>
<feature type="region of interest" description="Disordered" evidence="1">
    <location>
        <begin position="26"/>
        <end position="64"/>
    </location>
</feature>
<comment type="caution">
    <text evidence="3">The sequence shown here is derived from an EMBL/GenBank/DDBJ whole genome shotgun (WGS) entry which is preliminary data.</text>
</comment>
<dbReference type="InterPro" id="IPR009839">
    <property type="entry name" value="SseB_N"/>
</dbReference>
<feature type="domain" description="SseB protein N-terminal" evidence="2">
    <location>
        <begin position="70"/>
        <end position="197"/>
    </location>
</feature>
<gene>
    <name evidence="3" type="ORF">J2S35_001628</name>
</gene>
<accession>A0AAE4C6K9</accession>
<feature type="compositionally biased region" description="Basic and acidic residues" evidence="1">
    <location>
        <begin position="48"/>
        <end position="63"/>
    </location>
</feature>
<reference evidence="3" key="1">
    <citation type="submission" date="2023-07" db="EMBL/GenBank/DDBJ databases">
        <title>Sequencing the genomes of 1000 actinobacteria strains.</title>
        <authorList>
            <person name="Klenk H.-P."/>
        </authorList>
    </citation>
    <scope>NUCLEOTIDE SEQUENCE</scope>
    <source>
        <strain evidence="3">DSM 13988</strain>
    </source>
</reference>
<dbReference type="Proteomes" id="UP001247307">
    <property type="component" value="Unassembled WGS sequence"/>
</dbReference>
<evidence type="ECO:0000256" key="1">
    <source>
        <dbReference type="SAM" id="MobiDB-lite"/>
    </source>
</evidence>
<evidence type="ECO:0000313" key="3">
    <source>
        <dbReference type="EMBL" id="MDR6892688.1"/>
    </source>
</evidence>